<evidence type="ECO:0008006" key="4">
    <source>
        <dbReference type="Google" id="ProtNLM"/>
    </source>
</evidence>
<name>A0A2P4XZ48_9STRA</name>
<evidence type="ECO:0000313" key="3">
    <source>
        <dbReference type="Proteomes" id="UP000237271"/>
    </source>
</evidence>
<evidence type="ECO:0000256" key="1">
    <source>
        <dbReference type="SAM" id="MobiDB-lite"/>
    </source>
</evidence>
<dbReference type="EMBL" id="NCKW01006795">
    <property type="protein sequence ID" value="POM70769.1"/>
    <property type="molecule type" value="Genomic_DNA"/>
</dbReference>
<protein>
    <recommendedName>
        <fullName evidence="4">M96 mating-specific protein family</fullName>
    </recommendedName>
</protein>
<proteinExistence type="predicted"/>
<dbReference type="PANTHER" id="PTHR35796:SF3">
    <property type="entry name" value="BHLH DOMAIN-CONTAINING PROTEIN"/>
    <property type="match status" value="1"/>
</dbReference>
<evidence type="ECO:0000313" key="2">
    <source>
        <dbReference type="EMBL" id="POM70769.1"/>
    </source>
</evidence>
<gene>
    <name evidence="2" type="ORF">PHPALM_12745</name>
</gene>
<sequence length="471" mass="52880">MNSDDINETLEILLSERHPGEYDSQRQISPPSNGLTRCHSLEFLNDVNLNIDGFTLDTHVIDQRENETLDVNDFPTNLPTSLLPDTGRGQDSASKSDDSGQGQIVLTNPENSKRKPRLTPKERIGHLRQSVEQLTRHLSGLIASRAQQARSSVGGKEMTTQSSKDLLWKRIAARQLLRRRKAEQDNAQLRAILQVQMEEARNLKHLMKRRTKTEVKMFTWNVSTGLPDSSRIFQKMLQDSDELLSEIDILYVEKGMHNLQCPGHKQFEERNMVGDGVYLEIMHQNLVPFTSKKTEKSVWACLSEIGMRSLEGVKDYNKEVSFHAQHSEESNNTMVTNYFAATSGVPAVSGAQVQKVLRKYVEENRVVFICQTLMEPKLVDNGASIGVQFYTKLAIVVEKATSLDGSHADIAKLQLYFSAARRDFGTSVSAAFCKPGTLDTSIAAWEDMICRVPDAVESFLVDEAVSAFSTR</sequence>
<reference evidence="2 3" key="1">
    <citation type="journal article" date="2017" name="Genome Biol. Evol.">
        <title>Phytophthora megakarya and P. palmivora, closely related causal agents of cacao black pod rot, underwent increases in genome sizes and gene numbers by different mechanisms.</title>
        <authorList>
            <person name="Ali S.S."/>
            <person name="Shao J."/>
            <person name="Lary D.J."/>
            <person name="Kronmiller B."/>
            <person name="Shen D."/>
            <person name="Strem M.D."/>
            <person name="Amoako-Attah I."/>
            <person name="Akrofi A.Y."/>
            <person name="Begoude B.A."/>
            <person name="Ten Hoopen G.M."/>
            <person name="Coulibaly K."/>
            <person name="Kebe B.I."/>
            <person name="Melnick R.L."/>
            <person name="Guiltinan M.J."/>
            <person name="Tyler B.M."/>
            <person name="Meinhardt L.W."/>
            <person name="Bailey B.A."/>
        </authorList>
    </citation>
    <scope>NUCLEOTIDE SEQUENCE [LARGE SCALE GENOMIC DNA]</scope>
    <source>
        <strain evidence="3">sbr112.9</strain>
    </source>
</reference>
<dbReference type="OrthoDB" id="128234at2759"/>
<accession>A0A2P4XZ48</accession>
<feature type="region of interest" description="Disordered" evidence="1">
    <location>
        <begin position="70"/>
        <end position="125"/>
    </location>
</feature>
<comment type="caution">
    <text evidence="2">The sequence shown here is derived from an EMBL/GenBank/DDBJ whole genome shotgun (WGS) entry which is preliminary data.</text>
</comment>
<dbReference type="AlphaFoldDB" id="A0A2P4XZ48"/>
<dbReference type="PANTHER" id="PTHR35796">
    <property type="entry name" value="HYPOTHETICAL CYTOSOLIC PROTEIN"/>
    <property type="match status" value="1"/>
</dbReference>
<dbReference type="Proteomes" id="UP000237271">
    <property type="component" value="Unassembled WGS sequence"/>
</dbReference>
<keyword evidence="3" id="KW-1185">Reference proteome</keyword>
<feature type="compositionally biased region" description="Polar residues" evidence="1">
    <location>
        <begin position="89"/>
        <end position="110"/>
    </location>
</feature>
<organism evidence="2 3">
    <name type="scientific">Phytophthora palmivora</name>
    <dbReference type="NCBI Taxonomy" id="4796"/>
    <lineage>
        <taxon>Eukaryota</taxon>
        <taxon>Sar</taxon>
        <taxon>Stramenopiles</taxon>
        <taxon>Oomycota</taxon>
        <taxon>Peronosporomycetes</taxon>
        <taxon>Peronosporales</taxon>
        <taxon>Peronosporaceae</taxon>
        <taxon>Phytophthora</taxon>
    </lineage>
</organism>